<gene>
    <name evidence="1" type="ORF">HICCMSTLAB_LOCUS3228</name>
</gene>
<dbReference type="AlphaFoldDB" id="A0A8J2MGL4"/>
<reference evidence="1" key="1">
    <citation type="submission" date="2021-04" db="EMBL/GenBank/DDBJ databases">
        <authorList>
            <person name="Chebbi M.A.C M."/>
        </authorList>
    </citation>
    <scope>NUCLEOTIDE SEQUENCE</scope>
</reference>
<dbReference type="OrthoDB" id="7673124at2759"/>
<comment type="caution">
    <text evidence="1">The sequence shown here is derived from an EMBL/GenBank/DDBJ whole genome shotgun (WGS) entry which is preliminary data.</text>
</comment>
<dbReference type="Proteomes" id="UP000786811">
    <property type="component" value="Unassembled WGS sequence"/>
</dbReference>
<dbReference type="PANTHER" id="PTHR47890">
    <property type="entry name" value="LD24308P"/>
    <property type="match status" value="1"/>
</dbReference>
<evidence type="ECO:0000313" key="2">
    <source>
        <dbReference type="Proteomes" id="UP000786811"/>
    </source>
</evidence>
<evidence type="ECO:0000313" key="1">
    <source>
        <dbReference type="EMBL" id="CAG5081245.1"/>
    </source>
</evidence>
<organism evidence="1 2">
    <name type="scientific">Cotesia congregata</name>
    <name type="common">Parasitoid wasp</name>
    <name type="synonym">Apanteles congregatus</name>
    <dbReference type="NCBI Taxonomy" id="51543"/>
    <lineage>
        <taxon>Eukaryota</taxon>
        <taxon>Metazoa</taxon>
        <taxon>Ecdysozoa</taxon>
        <taxon>Arthropoda</taxon>
        <taxon>Hexapoda</taxon>
        <taxon>Insecta</taxon>
        <taxon>Pterygota</taxon>
        <taxon>Neoptera</taxon>
        <taxon>Endopterygota</taxon>
        <taxon>Hymenoptera</taxon>
        <taxon>Apocrita</taxon>
        <taxon>Ichneumonoidea</taxon>
        <taxon>Braconidae</taxon>
        <taxon>Microgastrinae</taxon>
        <taxon>Cotesia</taxon>
    </lineage>
</organism>
<name>A0A8J2MGL4_COTCN</name>
<accession>A0A8J2MGL4</accession>
<protein>
    <submittedName>
        <fullName evidence="1">Uncharacterized protein</fullName>
    </submittedName>
</protein>
<dbReference type="EMBL" id="CAJNRD030001118">
    <property type="protein sequence ID" value="CAG5081245.1"/>
    <property type="molecule type" value="Genomic_DNA"/>
</dbReference>
<keyword evidence="2" id="KW-1185">Reference proteome</keyword>
<proteinExistence type="predicted"/>
<dbReference type="PANTHER" id="PTHR47890:SF1">
    <property type="entry name" value="LD24308P"/>
    <property type="match status" value="1"/>
</dbReference>
<sequence length="358" mass="41280">MGRTNVYTAQKFFSIIIMVVNIFSVTSKLKELKNEDPQSSWTGDMFADFNNKYAVLIEKEFSLSDYFKKESLENLTNFLRKNNYCPGNIHSCSLKTSSSGQFQIFNNRYFCLCNHTYDSDIDTDESALSDLHRAVFNYPPSRLLDSFCVDTIELEDSYVVTGVRFKRYDNKIHLEVQKAKLSNGRIISDSIKWHNQGKCVNSTKIFTRNSNFIYDGFKIVLNDFILPDNYVVTGVKFGEQVIGRYLSDNHNLHRTKPPIIQKIECKGTNNILQNLEKIRPSTSLVGNNTILSRSCQEHFVFTTTSFDFDYQQHIVPYVDLREVITSPPEAIHGIGWYYRGAPGYGGFLGLKIFVNRYY</sequence>